<dbReference type="GO" id="GO:0019239">
    <property type="term" value="F:deaminase activity"/>
    <property type="evidence" value="ECO:0007669"/>
    <property type="project" value="UniProtKB-ARBA"/>
</dbReference>
<evidence type="ECO:0000256" key="2">
    <source>
        <dbReference type="ARBA" id="ARBA00022801"/>
    </source>
</evidence>
<dbReference type="Gene3D" id="3.20.20.140">
    <property type="entry name" value="Metal-dependent hydrolases"/>
    <property type="match status" value="1"/>
</dbReference>
<dbReference type="GO" id="GO:0016814">
    <property type="term" value="F:hydrolase activity, acting on carbon-nitrogen (but not peptide) bonds, in cyclic amidines"/>
    <property type="evidence" value="ECO:0007669"/>
    <property type="project" value="UniProtKB-ARBA"/>
</dbReference>
<keyword evidence="6" id="KW-1185">Reference proteome</keyword>
<dbReference type="EMBL" id="PGEX01000001">
    <property type="protein sequence ID" value="PJJ42095.1"/>
    <property type="molecule type" value="Genomic_DNA"/>
</dbReference>
<dbReference type="CDD" id="cd01298">
    <property type="entry name" value="ATZ_TRZ_like"/>
    <property type="match status" value="1"/>
</dbReference>
<keyword evidence="3" id="KW-0862">Zinc</keyword>
<dbReference type="SUPFAM" id="SSF51556">
    <property type="entry name" value="Metallo-dependent hydrolases"/>
    <property type="match status" value="1"/>
</dbReference>
<dbReference type="GO" id="GO:0046872">
    <property type="term" value="F:metal ion binding"/>
    <property type="evidence" value="ECO:0007669"/>
    <property type="project" value="UniProtKB-KW"/>
</dbReference>
<dbReference type="PANTHER" id="PTHR43794:SF11">
    <property type="entry name" value="AMIDOHYDROLASE-RELATED DOMAIN-CONTAINING PROTEIN"/>
    <property type="match status" value="1"/>
</dbReference>
<dbReference type="AlphaFoldDB" id="A0A2M9A8P9"/>
<dbReference type="InterPro" id="IPR032466">
    <property type="entry name" value="Metal_Hydrolase"/>
</dbReference>
<evidence type="ECO:0000259" key="4">
    <source>
        <dbReference type="Pfam" id="PF01979"/>
    </source>
</evidence>
<dbReference type="InterPro" id="IPR011059">
    <property type="entry name" value="Metal-dep_hydrolase_composite"/>
</dbReference>
<organism evidence="5 6">
    <name type="scientific">Hallerella succinigenes</name>
    <dbReference type="NCBI Taxonomy" id="1896222"/>
    <lineage>
        <taxon>Bacteria</taxon>
        <taxon>Pseudomonadati</taxon>
        <taxon>Fibrobacterota</taxon>
        <taxon>Fibrobacteria</taxon>
        <taxon>Fibrobacterales</taxon>
        <taxon>Fibrobacteraceae</taxon>
        <taxon>Hallerella</taxon>
    </lineage>
</organism>
<dbReference type="FunFam" id="3.20.20.140:FF:000014">
    <property type="entry name" value="5-methylthioadenosine/S-adenosylhomocysteine deaminase"/>
    <property type="match status" value="1"/>
</dbReference>
<evidence type="ECO:0000256" key="3">
    <source>
        <dbReference type="ARBA" id="ARBA00022833"/>
    </source>
</evidence>
<gene>
    <name evidence="5" type="ORF">BGX16_2111</name>
</gene>
<evidence type="ECO:0000313" key="5">
    <source>
        <dbReference type="EMBL" id="PJJ42095.1"/>
    </source>
</evidence>
<accession>A0A2M9A8P9</accession>
<keyword evidence="2" id="KW-0378">Hydrolase</keyword>
<sequence length="419" mass="46692">MSQLLLKSVWLENERRDIRIADGVFKTIAPAGTLTADVPNVYELDCRHMAIVPAFYNTHTHAAMTFIRGLADDVPLKVWLEKHIWPREAKLSADDVYVASKYAILEMIRSGTVFFADMYWHRTQTIRAAEEMGVRASIGVTFADVLKPDTSENVQFLAENVSKYQNRIRLAVAPHAIYTNTARSLKMCAECSEKYRIPLHVHLAETRGEEKGSVDSTEGRSPVEYLDSLGLLSNRTVAAHVVYVSEKDLDILTERGVTVAHNPCSNMKLASGTFNAKPFVDRGIRLSLGTDGASSNNNLDMREEMKFASLLAKMTSGDSTLLSAKETLKIATQNGAEAFGFHAGKIEEGWLADALLLNLKAPCFAVGDVISNWVYAANSSVIDTVICDGNILMQHRVIPFADDIEKEFRERFNESRWRL</sequence>
<proteinExistence type="predicted"/>
<reference evidence="5 6" key="1">
    <citation type="submission" date="2017-11" db="EMBL/GenBank/DDBJ databases">
        <title>Animal gut microbial communities from fecal samples from Wisconsin, USA.</title>
        <authorList>
            <person name="Neumann A."/>
        </authorList>
    </citation>
    <scope>NUCLEOTIDE SEQUENCE [LARGE SCALE GENOMIC DNA]</scope>
    <source>
        <strain evidence="5 6">UWS3</strain>
    </source>
</reference>
<comment type="caution">
    <text evidence="5">The sequence shown here is derived from an EMBL/GenBank/DDBJ whole genome shotgun (WGS) entry which is preliminary data.</text>
</comment>
<dbReference type="InterPro" id="IPR050287">
    <property type="entry name" value="MTA/SAH_deaminase"/>
</dbReference>
<feature type="domain" description="Amidohydrolase-related" evidence="4">
    <location>
        <begin position="51"/>
        <end position="391"/>
    </location>
</feature>
<protein>
    <submittedName>
        <fullName evidence="5">5-methylthioadenosine/S-adenosylhomocysteine deaminase</fullName>
    </submittedName>
</protein>
<dbReference type="Pfam" id="PF01979">
    <property type="entry name" value="Amidohydro_1"/>
    <property type="match status" value="1"/>
</dbReference>
<dbReference type="OrthoDB" id="9807210at2"/>
<dbReference type="RefSeq" id="WP_100425986.1">
    <property type="nucleotide sequence ID" value="NZ_PGEX01000001.1"/>
</dbReference>
<name>A0A2M9A8P9_9BACT</name>
<evidence type="ECO:0000313" key="6">
    <source>
        <dbReference type="Proteomes" id="UP000231134"/>
    </source>
</evidence>
<dbReference type="Proteomes" id="UP000231134">
    <property type="component" value="Unassembled WGS sequence"/>
</dbReference>
<dbReference type="PANTHER" id="PTHR43794">
    <property type="entry name" value="AMINOHYDROLASE SSNA-RELATED"/>
    <property type="match status" value="1"/>
</dbReference>
<dbReference type="SUPFAM" id="SSF51338">
    <property type="entry name" value="Composite domain of metallo-dependent hydrolases"/>
    <property type="match status" value="1"/>
</dbReference>
<dbReference type="InterPro" id="IPR006680">
    <property type="entry name" value="Amidohydro-rel"/>
</dbReference>
<keyword evidence="1" id="KW-0479">Metal-binding</keyword>
<evidence type="ECO:0000256" key="1">
    <source>
        <dbReference type="ARBA" id="ARBA00022723"/>
    </source>
</evidence>
<dbReference type="Gene3D" id="2.30.40.10">
    <property type="entry name" value="Urease, subunit C, domain 1"/>
    <property type="match status" value="1"/>
</dbReference>